<feature type="domain" description="Fido" evidence="3">
    <location>
        <begin position="221"/>
        <end position="361"/>
    </location>
</feature>
<accession>L0G5U4</accession>
<dbReference type="InterPro" id="IPR040198">
    <property type="entry name" value="Fido_containing"/>
</dbReference>
<dbReference type="AlphaFoldDB" id="L0G5U4"/>
<dbReference type="Proteomes" id="UP000010796">
    <property type="component" value="Chromosome"/>
</dbReference>
<dbReference type="RefSeq" id="WP_015268190.1">
    <property type="nucleotide sequence ID" value="NC_019904.1"/>
</dbReference>
<dbReference type="PATRIC" id="fig|926556.3.peg.4744"/>
<dbReference type="Gene3D" id="1.10.3290.10">
    <property type="entry name" value="Fido-like domain"/>
    <property type="match status" value="1"/>
</dbReference>
<evidence type="ECO:0000313" key="4">
    <source>
        <dbReference type="EMBL" id="AGA80668.1"/>
    </source>
</evidence>
<sequence>MKTEKQYHAISSILNRHKEGASIDEIKKELEFDLAIRTLQRRLSKMKELGMIITSGESRATRYHLTPTPLATENKKGGTLTTSTELIQFSTDSKEILSIVSLPENKRTPVGYNRRFLETYRPNKDSYLSTEEKEKLHSIGKTGKDNYPAGTYAREILNRLLIDLSWNSSRLEGNTYSLLDTERLIHEGKAPENKSAMETQMILNHKDAIEFIVHSDGYIGFNRYTILNLHALLSNNLLPDPAASGRLRKFGVGIGRSVFTPLAVPQLIDEMFDMILSKASQIEDPFEQAFFALVHFPYLQAFDDVNKCVSRLSANIPLNEHNLAPISFIDVPEDLYISGMLGVYELNRVELLKEVFIWAYERSSLRYSAIRQSLGEPDSFRLKYREPLLKVISEIIDKSMDRDKANEFIRQKAKELPEMDQNNFIDTVEAELLGLHEGNFARYRIRPQAFLEWQKQWKQR</sequence>
<protein>
    <recommendedName>
        <fullName evidence="3">Fido domain-containing protein</fullName>
    </recommendedName>
</protein>
<dbReference type="GO" id="GO:0005524">
    <property type="term" value="F:ATP binding"/>
    <property type="evidence" value="ECO:0007669"/>
    <property type="project" value="UniProtKB-KW"/>
</dbReference>
<dbReference type="eggNOG" id="COG3177">
    <property type="taxonomic scope" value="Bacteria"/>
</dbReference>
<dbReference type="SUPFAM" id="SSF140931">
    <property type="entry name" value="Fic-like"/>
    <property type="match status" value="1"/>
</dbReference>
<feature type="site" description="Important for autoinhibition of adenylyltransferase activity" evidence="2">
    <location>
        <position position="172"/>
    </location>
</feature>
<dbReference type="KEGG" id="evi:Echvi_4492"/>
<evidence type="ECO:0000313" key="5">
    <source>
        <dbReference type="Proteomes" id="UP000010796"/>
    </source>
</evidence>
<dbReference type="EMBL" id="CP003346">
    <property type="protein sequence ID" value="AGA80668.1"/>
    <property type="molecule type" value="Genomic_DNA"/>
</dbReference>
<feature type="binding site" evidence="1">
    <location>
        <begin position="304"/>
        <end position="311"/>
    </location>
    <ligand>
        <name>ATP</name>
        <dbReference type="ChEBI" id="CHEBI:30616"/>
    </ligand>
</feature>
<dbReference type="Pfam" id="PF02661">
    <property type="entry name" value="Fic"/>
    <property type="match status" value="1"/>
</dbReference>
<gene>
    <name evidence="4" type="ordered locus">Echvi_4492</name>
</gene>
<proteinExistence type="predicted"/>
<dbReference type="SUPFAM" id="SSF46785">
    <property type="entry name" value="Winged helix' DNA-binding domain"/>
    <property type="match status" value="1"/>
</dbReference>
<keyword evidence="1" id="KW-0547">Nucleotide-binding</keyword>
<dbReference type="HOGENOM" id="CLU_040460_6_1_10"/>
<dbReference type="STRING" id="926556.Echvi_4492"/>
<evidence type="ECO:0000256" key="1">
    <source>
        <dbReference type="PIRSR" id="PIRSR640198-2"/>
    </source>
</evidence>
<keyword evidence="5" id="KW-1185">Reference proteome</keyword>
<keyword evidence="1" id="KW-0067">ATP-binding</keyword>
<dbReference type="InterPro" id="IPR036597">
    <property type="entry name" value="Fido-like_dom_sf"/>
</dbReference>
<dbReference type="PANTHER" id="PTHR13504:SF38">
    <property type="entry name" value="FIDO DOMAIN-CONTAINING PROTEIN"/>
    <property type="match status" value="1"/>
</dbReference>
<dbReference type="PANTHER" id="PTHR13504">
    <property type="entry name" value="FIDO DOMAIN-CONTAINING PROTEIN DDB_G0283145"/>
    <property type="match status" value="1"/>
</dbReference>
<name>L0G5U4_ECHVK</name>
<dbReference type="InterPro" id="IPR003812">
    <property type="entry name" value="Fido"/>
</dbReference>
<dbReference type="PROSITE" id="PS51459">
    <property type="entry name" value="FIDO"/>
    <property type="match status" value="1"/>
</dbReference>
<evidence type="ECO:0000256" key="2">
    <source>
        <dbReference type="PIRSR" id="PIRSR640198-3"/>
    </source>
</evidence>
<evidence type="ECO:0000259" key="3">
    <source>
        <dbReference type="PROSITE" id="PS51459"/>
    </source>
</evidence>
<reference evidence="5" key="1">
    <citation type="submission" date="2012-02" db="EMBL/GenBank/DDBJ databases">
        <title>The complete genome of Echinicola vietnamensis DSM 17526.</title>
        <authorList>
            <person name="Lucas S."/>
            <person name="Copeland A."/>
            <person name="Lapidus A."/>
            <person name="Glavina del Rio T."/>
            <person name="Dalin E."/>
            <person name="Tice H."/>
            <person name="Bruce D."/>
            <person name="Goodwin L."/>
            <person name="Pitluck S."/>
            <person name="Peters L."/>
            <person name="Ovchinnikova G."/>
            <person name="Teshima H."/>
            <person name="Kyrpides N."/>
            <person name="Mavromatis K."/>
            <person name="Ivanova N."/>
            <person name="Brettin T."/>
            <person name="Detter J.C."/>
            <person name="Han C."/>
            <person name="Larimer F."/>
            <person name="Land M."/>
            <person name="Hauser L."/>
            <person name="Markowitz V."/>
            <person name="Cheng J.-F."/>
            <person name="Hugenholtz P."/>
            <person name="Woyke T."/>
            <person name="Wu D."/>
            <person name="Brambilla E."/>
            <person name="Klenk H.-P."/>
            <person name="Eisen J.A."/>
        </authorList>
    </citation>
    <scope>NUCLEOTIDE SEQUENCE [LARGE SCALE GENOMIC DNA]</scope>
    <source>
        <strain evidence="5">DSM 17526 / LMG 23754 / KMM 6221</strain>
    </source>
</reference>
<dbReference type="InterPro" id="IPR036390">
    <property type="entry name" value="WH_DNA-bd_sf"/>
</dbReference>
<organism evidence="4 5">
    <name type="scientific">Echinicola vietnamensis (strain DSM 17526 / LMG 23754 / KMM 6221)</name>
    <dbReference type="NCBI Taxonomy" id="926556"/>
    <lineage>
        <taxon>Bacteria</taxon>
        <taxon>Pseudomonadati</taxon>
        <taxon>Bacteroidota</taxon>
        <taxon>Cytophagia</taxon>
        <taxon>Cytophagales</taxon>
        <taxon>Cyclobacteriaceae</taxon>
        <taxon>Echinicola</taxon>
    </lineage>
</organism>